<keyword evidence="1" id="KW-0472">Membrane</keyword>
<feature type="transmembrane region" description="Helical" evidence="1">
    <location>
        <begin position="40"/>
        <end position="61"/>
    </location>
</feature>
<protein>
    <submittedName>
        <fullName evidence="2">Putative membrane protein</fullName>
    </submittedName>
</protein>
<dbReference type="Proteomes" id="UP000198892">
    <property type="component" value="Unassembled WGS sequence"/>
</dbReference>
<gene>
    <name evidence="2" type="ORF">SAMN05518683_10691</name>
</gene>
<evidence type="ECO:0000256" key="1">
    <source>
        <dbReference type="SAM" id="Phobius"/>
    </source>
</evidence>
<dbReference type="InterPro" id="IPR025917">
    <property type="entry name" value="YuiB"/>
</dbReference>
<dbReference type="Pfam" id="PF14068">
    <property type="entry name" value="YuiB"/>
    <property type="match status" value="1"/>
</dbReference>
<keyword evidence="1" id="KW-0812">Transmembrane</keyword>
<keyword evidence="1" id="KW-1133">Transmembrane helix</keyword>
<name>A0A1I5QZL7_9BACI</name>
<dbReference type="AlphaFoldDB" id="A0A1I5QZL7"/>
<reference evidence="3" key="1">
    <citation type="submission" date="2016-10" db="EMBL/GenBank/DDBJ databases">
        <authorList>
            <person name="Varghese N."/>
            <person name="Submissions S."/>
        </authorList>
    </citation>
    <scope>NUCLEOTIDE SEQUENCE [LARGE SCALE GENOMIC DNA]</scope>
    <source>
        <strain evidence="3">S7</strain>
    </source>
</reference>
<evidence type="ECO:0000313" key="2">
    <source>
        <dbReference type="EMBL" id="SFP51570.1"/>
    </source>
</evidence>
<keyword evidence="3" id="KW-1185">Reference proteome</keyword>
<evidence type="ECO:0000313" key="3">
    <source>
        <dbReference type="Proteomes" id="UP000198892"/>
    </source>
</evidence>
<accession>A0A1I5QZL7</accession>
<dbReference type="STRING" id="1884432.SAMN05518683_10691"/>
<feature type="transmembrane region" description="Helical" evidence="1">
    <location>
        <begin position="6"/>
        <end position="28"/>
    </location>
</feature>
<sequence length="109" mass="11971">MTGIASLPQLIISMMLFLLLFFGIGFLLNMILRSTWIMAVTYPIIVILIIDEVGIFDYIFSPVSSFGALGGHVANLQSVDILILVFGLAGAILSGIVIKMLRNRGYQMF</sequence>
<organism evidence="2 3">
    <name type="scientific">Salibacterium halotolerans</name>
    <dbReference type="NCBI Taxonomy" id="1884432"/>
    <lineage>
        <taxon>Bacteria</taxon>
        <taxon>Bacillati</taxon>
        <taxon>Bacillota</taxon>
        <taxon>Bacilli</taxon>
        <taxon>Bacillales</taxon>
        <taxon>Bacillaceae</taxon>
    </lineage>
</organism>
<proteinExistence type="predicted"/>
<dbReference type="EMBL" id="FOXD01000006">
    <property type="protein sequence ID" value="SFP51570.1"/>
    <property type="molecule type" value="Genomic_DNA"/>
</dbReference>
<feature type="transmembrane region" description="Helical" evidence="1">
    <location>
        <begin position="81"/>
        <end position="101"/>
    </location>
</feature>